<accession>A0A914D039</accession>
<sequence length="129" mass="15344">MKMILKLQIILEVHMSQEIPEYKIGQVLRHKIHGYRAVIVGWDEKAKAPEWWLEKAHKGNEEWRNSPNYMILIDTRDRLVAQIGYVVEENIILSKGKVIHPLVNRYFESFDGTCYKPRPWLRNVYPNDV</sequence>
<dbReference type="Proteomes" id="UP000887540">
    <property type="component" value="Unplaced"/>
</dbReference>
<dbReference type="GO" id="GO:0003677">
    <property type="term" value="F:DNA binding"/>
    <property type="evidence" value="ECO:0007669"/>
    <property type="project" value="InterPro"/>
</dbReference>
<keyword evidence="2" id="KW-1185">Reference proteome</keyword>
<dbReference type="NCBIfam" id="TIGR02097">
    <property type="entry name" value="yccV"/>
    <property type="match status" value="1"/>
</dbReference>
<dbReference type="WBParaSite" id="ACRNAN_scaffold16313.g8490.t1">
    <property type="protein sequence ID" value="ACRNAN_scaffold16313.g8490.t1"/>
    <property type="gene ID" value="ACRNAN_scaffold16313.g8490"/>
</dbReference>
<dbReference type="InterPro" id="IPR036623">
    <property type="entry name" value="Hemimethylated_DNA-bd_sf"/>
</dbReference>
<dbReference type="SUPFAM" id="SSF141255">
    <property type="entry name" value="YccV-like"/>
    <property type="match status" value="1"/>
</dbReference>
<feature type="domain" description="Hemimethylated DNA-binding" evidence="1">
    <location>
        <begin position="19"/>
        <end position="118"/>
    </location>
</feature>
<dbReference type="InterPro" id="IPR011722">
    <property type="entry name" value="Hemimethylated_DNA-bd_dom"/>
</dbReference>
<reference evidence="3" key="1">
    <citation type="submission" date="2022-11" db="UniProtKB">
        <authorList>
            <consortium name="WormBaseParasite"/>
        </authorList>
    </citation>
    <scope>IDENTIFICATION</scope>
</reference>
<dbReference type="Gene3D" id="2.30.30.390">
    <property type="entry name" value="Hemimethylated DNA-binding domain"/>
    <property type="match status" value="1"/>
</dbReference>
<dbReference type="InterPro" id="IPR053189">
    <property type="entry name" value="Clp_protease_adapter_ClpF"/>
</dbReference>
<organism evidence="2 3">
    <name type="scientific">Acrobeloides nanus</name>
    <dbReference type="NCBI Taxonomy" id="290746"/>
    <lineage>
        <taxon>Eukaryota</taxon>
        <taxon>Metazoa</taxon>
        <taxon>Ecdysozoa</taxon>
        <taxon>Nematoda</taxon>
        <taxon>Chromadorea</taxon>
        <taxon>Rhabditida</taxon>
        <taxon>Tylenchina</taxon>
        <taxon>Cephalobomorpha</taxon>
        <taxon>Cephaloboidea</taxon>
        <taxon>Cephalobidae</taxon>
        <taxon>Acrobeloides</taxon>
    </lineage>
</organism>
<dbReference type="AlphaFoldDB" id="A0A914D039"/>
<dbReference type="SMART" id="SM00992">
    <property type="entry name" value="YccV-like"/>
    <property type="match status" value="1"/>
</dbReference>
<evidence type="ECO:0000313" key="3">
    <source>
        <dbReference type="WBParaSite" id="ACRNAN_scaffold16313.g8490.t1"/>
    </source>
</evidence>
<dbReference type="PANTHER" id="PTHR48439">
    <property type="entry name" value="HEMIMETHYLATED DNA-BINDING DOMAIN-CONTAINING PROTEIN"/>
    <property type="match status" value="1"/>
</dbReference>
<evidence type="ECO:0000259" key="1">
    <source>
        <dbReference type="SMART" id="SM00992"/>
    </source>
</evidence>
<evidence type="ECO:0000313" key="2">
    <source>
        <dbReference type="Proteomes" id="UP000887540"/>
    </source>
</evidence>
<proteinExistence type="predicted"/>
<dbReference type="Pfam" id="PF08755">
    <property type="entry name" value="YccV-like"/>
    <property type="match status" value="1"/>
</dbReference>
<name>A0A914D039_9BILA</name>
<dbReference type="PANTHER" id="PTHR48439:SF1">
    <property type="entry name" value="HEMIMETHYLATED DNA-BINDING DOMAIN-CONTAINING PROTEIN"/>
    <property type="match status" value="1"/>
</dbReference>
<protein>
    <submittedName>
        <fullName evidence="3">Hemimethylated DNA-binding domain-containing protein</fullName>
    </submittedName>
</protein>